<dbReference type="SMART" id="SM00257">
    <property type="entry name" value="LysM"/>
    <property type="match status" value="1"/>
</dbReference>
<dbReference type="CDD" id="cd00118">
    <property type="entry name" value="LysM"/>
    <property type="match status" value="1"/>
</dbReference>
<dbReference type="OrthoDB" id="9795421at2"/>
<dbReference type="Gene3D" id="2.70.70.10">
    <property type="entry name" value="Glucose Permease (Domain IIA)"/>
    <property type="match status" value="1"/>
</dbReference>
<sequence>MAVLRSGNSGRASGGWAANGRGGVLGALVSIGVVVVSVAGCSSAITPAPIVDRSTGGASAPASIPTTPPVAGPAVVAPSAPPEAGPGFYRVKPGDTLYGIARAQKQRPADLIKWNNLPESKQVNIDQLLRVAPPGSTPAATSNDDWSKAAATANVSKSGPPIIGGAAATASAPAVAASNAAPAKAAEAPDTSTPAVSAKGAWLAWPAQGDVVTKFGESGSKGIDIGGKVGEPVKAAAAGRVVYAGNGLRAYGNMIIVKHSSDYLTAYAHNSKLLVKEGDTVRQGTPIAEMGTGPSNKPLLHFELRKSGQAVDPVPSMKKAG</sequence>
<dbReference type="AlphaFoldDB" id="A0A158HRJ9"/>
<dbReference type="InterPro" id="IPR050570">
    <property type="entry name" value="Cell_wall_metabolism_enzyme"/>
</dbReference>
<dbReference type="GO" id="GO:0004222">
    <property type="term" value="F:metalloendopeptidase activity"/>
    <property type="evidence" value="ECO:0007669"/>
    <property type="project" value="TreeGrafter"/>
</dbReference>
<dbReference type="SUPFAM" id="SSF51261">
    <property type="entry name" value="Duplicated hybrid motif"/>
    <property type="match status" value="1"/>
</dbReference>
<name>A0A158HRJ9_CABSO</name>
<dbReference type="InterPro" id="IPR011055">
    <property type="entry name" value="Dup_hybrid_motif"/>
</dbReference>
<evidence type="ECO:0000256" key="1">
    <source>
        <dbReference type="ARBA" id="ARBA00038420"/>
    </source>
</evidence>
<dbReference type="Gene3D" id="3.10.350.10">
    <property type="entry name" value="LysM domain"/>
    <property type="match status" value="1"/>
</dbReference>
<dbReference type="Pfam" id="PF01551">
    <property type="entry name" value="Peptidase_M23"/>
    <property type="match status" value="1"/>
</dbReference>
<dbReference type="CDD" id="cd12797">
    <property type="entry name" value="M23_peptidase"/>
    <property type="match status" value="1"/>
</dbReference>
<organism evidence="3 4">
    <name type="scientific">Caballeronia sordidicola</name>
    <name type="common">Burkholderia sordidicola</name>
    <dbReference type="NCBI Taxonomy" id="196367"/>
    <lineage>
        <taxon>Bacteria</taxon>
        <taxon>Pseudomonadati</taxon>
        <taxon>Pseudomonadota</taxon>
        <taxon>Betaproteobacteria</taxon>
        <taxon>Burkholderiales</taxon>
        <taxon>Burkholderiaceae</taxon>
        <taxon>Caballeronia</taxon>
    </lineage>
</organism>
<proteinExistence type="inferred from homology"/>
<dbReference type="PANTHER" id="PTHR21666">
    <property type="entry name" value="PEPTIDASE-RELATED"/>
    <property type="match status" value="1"/>
</dbReference>
<dbReference type="PANTHER" id="PTHR21666:SF263">
    <property type="entry name" value="MUREIN HYDROLASE ACTIVATOR NLPD"/>
    <property type="match status" value="1"/>
</dbReference>
<protein>
    <submittedName>
        <fullName evidence="3">Peptidase</fullName>
    </submittedName>
</protein>
<dbReference type="Pfam" id="PF01476">
    <property type="entry name" value="LysM"/>
    <property type="match status" value="1"/>
</dbReference>
<accession>A0A158HRJ9</accession>
<gene>
    <name evidence="3" type="ORF">AWB64_04947</name>
</gene>
<dbReference type="EMBL" id="FCOC02000020">
    <property type="protein sequence ID" value="SAL46995.1"/>
    <property type="molecule type" value="Genomic_DNA"/>
</dbReference>
<dbReference type="InterPro" id="IPR018392">
    <property type="entry name" value="LysM"/>
</dbReference>
<dbReference type="RefSeq" id="WP_060857996.1">
    <property type="nucleotide sequence ID" value="NZ_FCOC02000020.1"/>
</dbReference>
<evidence type="ECO:0000259" key="2">
    <source>
        <dbReference type="PROSITE" id="PS51782"/>
    </source>
</evidence>
<reference evidence="3 4" key="1">
    <citation type="submission" date="2016-01" db="EMBL/GenBank/DDBJ databases">
        <authorList>
            <person name="Oliw E.H."/>
        </authorList>
    </citation>
    <scope>NUCLEOTIDE SEQUENCE [LARGE SCALE GENOMIC DNA]</scope>
    <source>
        <strain evidence="3">LMG 22029</strain>
    </source>
</reference>
<feature type="domain" description="LysM" evidence="2">
    <location>
        <begin position="87"/>
        <end position="131"/>
    </location>
</feature>
<evidence type="ECO:0000313" key="3">
    <source>
        <dbReference type="EMBL" id="SAL46995.1"/>
    </source>
</evidence>
<dbReference type="InterPro" id="IPR016047">
    <property type="entry name" value="M23ase_b-sheet_dom"/>
</dbReference>
<dbReference type="PROSITE" id="PS51782">
    <property type="entry name" value="LYSM"/>
    <property type="match status" value="1"/>
</dbReference>
<comment type="similarity">
    <text evidence="1">Belongs to the E.coli NlpD/Haemophilus LppB family.</text>
</comment>
<dbReference type="Proteomes" id="UP000054893">
    <property type="component" value="Unassembled WGS sequence"/>
</dbReference>
<dbReference type="InterPro" id="IPR036779">
    <property type="entry name" value="LysM_dom_sf"/>
</dbReference>
<evidence type="ECO:0000313" key="4">
    <source>
        <dbReference type="Proteomes" id="UP000054893"/>
    </source>
</evidence>